<protein>
    <submittedName>
        <fullName evidence="2">Clp protease</fullName>
    </submittedName>
</protein>
<dbReference type="PROSITE" id="PS00018">
    <property type="entry name" value="EF_HAND_1"/>
    <property type="match status" value="1"/>
</dbReference>
<name>A0A2T1E925_9CYAN</name>
<evidence type="ECO:0000313" key="3">
    <source>
        <dbReference type="Proteomes" id="UP000239576"/>
    </source>
</evidence>
<dbReference type="OrthoDB" id="473693at2"/>
<reference evidence="3" key="1">
    <citation type="submission" date="2018-02" db="EMBL/GenBank/DDBJ databases">
        <authorList>
            <person name="Moore K."/>
            <person name="Momper L."/>
        </authorList>
    </citation>
    <scope>NUCLEOTIDE SEQUENCE [LARGE SCALE GENOMIC DNA]</scope>
    <source>
        <strain evidence="3">ULC18</strain>
    </source>
</reference>
<dbReference type="Gene3D" id="1.25.40.620">
    <property type="match status" value="1"/>
</dbReference>
<feature type="domain" description="EF-hand" evidence="1">
    <location>
        <begin position="196"/>
        <end position="218"/>
    </location>
</feature>
<dbReference type="AlphaFoldDB" id="A0A2T1E925"/>
<dbReference type="InterPro" id="IPR011600">
    <property type="entry name" value="Pept_C14_caspase"/>
</dbReference>
<dbReference type="InterPro" id="IPR052039">
    <property type="entry name" value="Caspase-related_regulators"/>
</dbReference>
<gene>
    <name evidence="2" type="ORF">C7B82_11670</name>
</gene>
<dbReference type="EMBL" id="PVWK01000063">
    <property type="protein sequence ID" value="PSB29247.1"/>
    <property type="molecule type" value="Genomic_DNA"/>
</dbReference>
<accession>A0A2T1E925</accession>
<dbReference type="InterPro" id="IPR029030">
    <property type="entry name" value="Caspase-like_dom_sf"/>
</dbReference>
<dbReference type="NCBIfam" id="NF047832">
    <property type="entry name" value="caspase_w_EACC1"/>
    <property type="match status" value="1"/>
</dbReference>
<dbReference type="SUPFAM" id="SSF52129">
    <property type="entry name" value="Caspase-like"/>
    <property type="match status" value="1"/>
</dbReference>
<dbReference type="InterPro" id="IPR002048">
    <property type="entry name" value="EF_hand_dom"/>
</dbReference>
<dbReference type="Pfam" id="PF00656">
    <property type="entry name" value="Peptidase_C14"/>
    <property type="match status" value="1"/>
</dbReference>
<dbReference type="InterPro" id="IPR018247">
    <property type="entry name" value="EF_Hand_1_Ca_BS"/>
</dbReference>
<dbReference type="InterPro" id="IPR037215">
    <property type="entry name" value="GUN4-like_sf"/>
</dbReference>
<comment type="caution">
    <text evidence="2">The sequence shown here is derived from an EMBL/GenBank/DDBJ whole genome shotgun (WGS) entry which is preliminary data.</text>
</comment>
<evidence type="ECO:0000313" key="2">
    <source>
        <dbReference type="EMBL" id="PSB29247.1"/>
    </source>
</evidence>
<dbReference type="Proteomes" id="UP000239576">
    <property type="component" value="Unassembled WGS sequence"/>
</dbReference>
<dbReference type="GO" id="GO:0006508">
    <property type="term" value="P:proteolysis"/>
    <property type="evidence" value="ECO:0007669"/>
    <property type="project" value="UniProtKB-KW"/>
</dbReference>
<keyword evidence="2" id="KW-0645">Protease</keyword>
<dbReference type="Gene3D" id="3.40.50.1460">
    <property type="match status" value="1"/>
</dbReference>
<keyword evidence="2" id="KW-0378">Hydrolase</keyword>
<sequence>MVKVALLIGVSEFADTALANLPAALRDINAVQAVLNDAERGGFDEVRLLENPDRTQMEDAIDALFRDRQKDDLVLLYFSGHGIKDDTGKFSLATRITEKHRLRTTAVAASFVHDVMSNSKSRRQVVILDCCFSGAFATGMMAKDDSAVDVKAQLGGEGRAVLTASSAVEYAFAQADEELSVYTRFLVEGIRTGAADTDNDGQITVDELHHYAQRKVQEAAPAMKPEIYVGREGYTIQLAKAPLGDPTLEYRKEVEKCVRNGQISVVGRRILQRRRRELNLTEADASAIEAAVLEPSREYNRNLGEFIQALQAALNAENGELSPETCDELKRYQELLKLQDENIMPVLAQLSVNLSAPAQASKAPLFPPFIPDALPPTNINDDLSSEKGVDYTKLRDLLKAQQWKEADYETYLVVCQLIVDGSQGGKVEKDSLAFN</sequence>
<dbReference type="PANTHER" id="PTHR22576">
    <property type="entry name" value="MUCOSA ASSOCIATED LYMPHOID TISSUE LYMPHOMA TRANSLOCATION PROTEIN 1/PARACASPASE"/>
    <property type="match status" value="1"/>
</dbReference>
<dbReference type="GO" id="GO:0004197">
    <property type="term" value="F:cysteine-type endopeptidase activity"/>
    <property type="evidence" value="ECO:0007669"/>
    <property type="project" value="InterPro"/>
</dbReference>
<dbReference type="SUPFAM" id="SSF140869">
    <property type="entry name" value="GUN4-like"/>
    <property type="match status" value="1"/>
</dbReference>
<dbReference type="GO" id="GO:0005509">
    <property type="term" value="F:calcium ion binding"/>
    <property type="evidence" value="ECO:0007669"/>
    <property type="project" value="InterPro"/>
</dbReference>
<dbReference type="PROSITE" id="PS50222">
    <property type="entry name" value="EF_HAND_2"/>
    <property type="match status" value="1"/>
</dbReference>
<organism evidence="2 3">
    <name type="scientific">Stenomitos frigidus ULC18</name>
    <dbReference type="NCBI Taxonomy" id="2107698"/>
    <lineage>
        <taxon>Bacteria</taxon>
        <taxon>Bacillati</taxon>
        <taxon>Cyanobacteriota</taxon>
        <taxon>Cyanophyceae</taxon>
        <taxon>Leptolyngbyales</taxon>
        <taxon>Leptolyngbyaceae</taxon>
        <taxon>Stenomitos</taxon>
    </lineage>
</organism>
<dbReference type="RefSeq" id="WP_106256471.1">
    <property type="nucleotide sequence ID" value="NZ_CAWNSW010000157.1"/>
</dbReference>
<proteinExistence type="predicted"/>
<evidence type="ECO:0000259" key="1">
    <source>
        <dbReference type="PROSITE" id="PS50222"/>
    </source>
</evidence>
<dbReference type="PANTHER" id="PTHR22576:SF37">
    <property type="entry name" value="MUCOSA-ASSOCIATED LYMPHOID TISSUE LYMPHOMA TRANSLOCATION PROTEIN 1"/>
    <property type="match status" value="1"/>
</dbReference>
<keyword evidence="3" id="KW-1185">Reference proteome</keyword>
<reference evidence="2 3" key="2">
    <citation type="submission" date="2018-03" db="EMBL/GenBank/DDBJ databases">
        <title>The ancient ancestry and fast evolution of plastids.</title>
        <authorList>
            <person name="Moore K.R."/>
            <person name="Magnabosco C."/>
            <person name="Momper L."/>
            <person name="Gold D.A."/>
            <person name="Bosak T."/>
            <person name="Fournier G.P."/>
        </authorList>
    </citation>
    <scope>NUCLEOTIDE SEQUENCE [LARGE SCALE GENOMIC DNA]</scope>
    <source>
        <strain evidence="2 3">ULC18</strain>
    </source>
</reference>